<name>A0ABP7EWN7_9ACTN</name>
<evidence type="ECO:0000313" key="3">
    <source>
        <dbReference type="EMBL" id="GAA3726605.1"/>
    </source>
</evidence>
<protein>
    <recommendedName>
        <fullName evidence="2">Smf/DprA SLOG domain-containing protein</fullName>
    </recommendedName>
</protein>
<gene>
    <name evidence="3" type="ORF">GCM10022402_04140</name>
</gene>
<organism evidence="3 4">
    <name type="scientific">Salinactinospora qingdaonensis</name>
    <dbReference type="NCBI Taxonomy" id="702744"/>
    <lineage>
        <taxon>Bacteria</taxon>
        <taxon>Bacillati</taxon>
        <taxon>Actinomycetota</taxon>
        <taxon>Actinomycetes</taxon>
        <taxon>Streptosporangiales</taxon>
        <taxon>Nocardiopsidaceae</taxon>
        <taxon>Salinactinospora</taxon>
    </lineage>
</organism>
<dbReference type="EMBL" id="BAABDD010000001">
    <property type="protein sequence ID" value="GAA3726605.1"/>
    <property type="molecule type" value="Genomic_DNA"/>
</dbReference>
<evidence type="ECO:0000256" key="1">
    <source>
        <dbReference type="ARBA" id="ARBA00006525"/>
    </source>
</evidence>
<accession>A0ABP7EWN7</accession>
<evidence type="ECO:0000259" key="2">
    <source>
        <dbReference type="Pfam" id="PF02481"/>
    </source>
</evidence>
<dbReference type="Proteomes" id="UP001500908">
    <property type="component" value="Unassembled WGS sequence"/>
</dbReference>
<dbReference type="Pfam" id="PF02481">
    <property type="entry name" value="DNA_processg_A"/>
    <property type="match status" value="1"/>
</dbReference>
<sequence length="302" mass="33003">MQQIDERTAMVALLLREGSRWRTITETVMEAGSAVTVLQRQPAPQEALFSAAEPPTEVTAAHDLLADCEKRGVRVLSFLDEEYPARLREIHEMPPIVFTWGELRSDAHAIAVVGSRKASQRGLEIAENIAGMLASRGITVVSGLALGIDTAAHTAALAHGGRTVAVLGTGINRCYPKQNRELHETIARRGMLLSQFLPDAPPSKRSFPMRNAVMSGYATATVVVEAGEHSGARIQARFALQHGRPVIFPRELLVNEWARRYAEFPGVHVVDSLDQLAATVDALIREAELTPEDLHEAVDIAW</sequence>
<dbReference type="PANTHER" id="PTHR43022">
    <property type="entry name" value="PROTEIN SMF"/>
    <property type="match status" value="1"/>
</dbReference>
<evidence type="ECO:0000313" key="4">
    <source>
        <dbReference type="Proteomes" id="UP001500908"/>
    </source>
</evidence>
<dbReference type="InterPro" id="IPR003488">
    <property type="entry name" value="DprA"/>
</dbReference>
<comment type="similarity">
    <text evidence="1">Belongs to the DprA/Smf family.</text>
</comment>
<comment type="caution">
    <text evidence="3">The sequence shown here is derived from an EMBL/GenBank/DDBJ whole genome shotgun (WGS) entry which is preliminary data.</text>
</comment>
<dbReference type="InterPro" id="IPR057666">
    <property type="entry name" value="DrpA_SLOG"/>
</dbReference>
<reference evidence="4" key="1">
    <citation type="journal article" date="2019" name="Int. J. Syst. Evol. Microbiol.">
        <title>The Global Catalogue of Microorganisms (GCM) 10K type strain sequencing project: providing services to taxonomists for standard genome sequencing and annotation.</title>
        <authorList>
            <consortium name="The Broad Institute Genomics Platform"/>
            <consortium name="The Broad Institute Genome Sequencing Center for Infectious Disease"/>
            <person name="Wu L."/>
            <person name="Ma J."/>
        </authorList>
    </citation>
    <scope>NUCLEOTIDE SEQUENCE [LARGE SCALE GENOMIC DNA]</scope>
    <source>
        <strain evidence="4">JCM 17137</strain>
    </source>
</reference>
<proteinExistence type="inferred from homology"/>
<keyword evidence="4" id="KW-1185">Reference proteome</keyword>
<feature type="domain" description="Smf/DprA SLOG" evidence="2">
    <location>
        <begin position="75"/>
        <end position="248"/>
    </location>
</feature>
<dbReference type="RefSeq" id="WP_344966637.1">
    <property type="nucleotide sequence ID" value="NZ_BAABDD010000001.1"/>
</dbReference>
<dbReference type="Gene3D" id="3.40.50.450">
    <property type="match status" value="1"/>
</dbReference>
<dbReference type="SUPFAM" id="SSF102405">
    <property type="entry name" value="MCP/YpsA-like"/>
    <property type="match status" value="1"/>
</dbReference>
<dbReference type="PANTHER" id="PTHR43022:SF1">
    <property type="entry name" value="PROTEIN SMF"/>
    <property type="match status" value="1"/>
</dbReference>